<protein>
    <submittedName>
        <fullName evidence="1">General secretion pathway protein J</fullName>
    </submittedName>
</protein>
<proteinExistence type="predicted"/>
<dbReference type="KEGG" id="xcb:XC_3568"/>
<dbReference type="NCBIfam" id="NF006453">
    <property type="entry name" value="PRK08808.1"/>
    <property type="match status" value="1"/>
</dbReference>
<gene>
    <name evidence="1" type="ordered locus">XC_3568</name>
</gene>
<dbReference type="Proteomes" id="UP000000420">
    <property type="component" value="Chromosome"/>
</dbReference>
<accession>A0A0H2XAZ1</accession>
<dbReference type="AlphaFoldDB" id="A0A0H2XAZ1"/>
<dbReference type="RefSeq" id="WP_011035905.1">
    <property type="nucleotide sequence ID" value="NC_007086.1"/>
</dbReference>
<organism evidence="1 2">
    <name type="scientific">Xanthomonas campestris pv. campestris (strain 8004)</name>
    <dbReference type="NCBI Taxonomy" id="314565"/>
    <lineage>
        <taxon>Bacteria</taxon>
        <taxon>Pseudomonadati</taxon>
        <taxon>Pseudomonadota</taxon>
        <taxon>Gammaproteobacteria</taxon>
        <taxon>Lysobacterales</taxon>
        <taxon>Lysobacteraceae</taxon>
        <taxon>Xanthomonas</taxon>
    </lineage>
</organism>
<name>A0A0H2XAZ1_XANC8</name>
<evidence type="ECO:0000313" key="2">
    <source>
        <dbReference type="Proteomes" id="UP000000420"/>
    </source>
</evidence>
<dbReference type="HOGENOM" id="CLU_101359_2_0_6"/>
<sequence>MMRPRAAGFTLIEVLLATMLLVGGLALAFATLRSASAISQRGEAIAQRSERTRAVEEFLRRRLSAALPIAMGIDTQSQQPMLFVGEPQRMRFAADVPDYLGRGGPYLHDVSVVGDGEQRTLTIALTMLQSGKEIEEGNALPAETLADDVQQVSFRYRGLDPQSGALSGWLPQWEWHDRLPLLVRIDIRSGGAAWPPVVVALPQSGGGGALAQ</sequence>
<dbReference type="PROSITE" id="PS00409">
    <property type="entry name" value="PROKAR_NTER_METHYL"/>
    <property type="match status" value="1"/>
</dbReference>
<reference evidence="1 2" key="1">
    <citation type="journal article" date="2005" name="Genome Res.">
        <title>Comparative and functional genomic analyses of the pathogenicity of phytopathogen Xanthomonas campestris pv. campestris.</title>
        <authorList>
            <person name="Qian W."/>
            <person name="Jia Y."/>
            <person name="Ren S.X."/>
            <person name="He Y.Q."/>
            <person name="Feng J.X."/>
            <person name="Lu L.F."/>
            <person name="Sun Q."/>
            <person name="Ying G."/>
            <person name="Tang D.J."/>
            <person name="Tang H."/>
            <person name="Wu W."/>
            <person name="Hao P."/>
            <person name="Wang L."/>
            <person name="Jiang B.L."/>
            <person name="Zeng S."/>
            <person name="Gu W.Y."/>
            <person name="Lu G."/>
            <person name="Rong L."/>
            <person name="Tian Y."/>
            <person name="Yao Z."/>
            <person name="Fu G."/>
            <person name="Chen B."/>
            <person name="Fang R."/>
            <person name="Qiang B."/>
            <person name="Chen Z."/>
            <person name="Zhao G.P."/>
            <person name="Tang J.L."/>
            <person name="He C."/>
        </authorList>
    </citation>
    <scope>NUCLEOTIDE SEQUENCE [LARGE SCALE GENOMIC DNA]</scope>
    <source>
        <strain evidence="1 2">8004</strain>
    </source>
</reference>
<dbReference type="InterPro" id="IPR012902">
    <property type="entry name" value="N_methyl_site"/>
</dbReference>
<dbReference type="GeneID" id="58014775"/>
<dbReference type="EMBL" id="CP000050">
    <property type="protein sequence ID" value="AAY50611.1"/>
    <property type="molecule type" value="Genomic_DNA"/>
</dbReference>
<evidence type="ECO:0000313" key="1">
    <source>
        <dbReference type="EMBL" id="AAY50611.1"/>
    </source>
</evidence>